<evidence type="ECO:0000313" key="1">
    <source>
        <dbReference type="EMBL" id="TRX74403.1"/>
    </source>
</evidence>
<dbReference type="RefSeq" id="WP_143488731.1">
    <property type="nucleotide sequence ID" value="NZ_VJOY01000008.1"/>
</dbReference>
<dbReference type="PANTHER" id="PTHR21174:SF0">
    <property type="entry name" value="HD PHOSPHOHYDROLASE FAMILY PROTEIN-RELATED"/>
    <property type="match status" value="1"/>
</dbReference>
<dbReference type="SUPFAM" id="SSF109604">
    <property type="entry name" value="HD-domain/PDEase-like"/>
    <property type="match status" value="1"/>
</dbReference>
<dbReference type="Proteomes" id="UP000315235">
    <property type="component" value="Unassembled WGS sequence"/>
</dbReference>
<keyword evidence="2" id="KW-1185">Reference proteome</keyword>
<protein>
    <recommendedName>
        <fullName evidence="3">N-methyl-D-aspartate receptor NMDAR2C subunit</fullName>
    </recommendedName>
</protein>
<reference evidence="1 2" key="1">
    <citation type="submission" date="2019-07" db="EMBL/GenBank/DDBJ databases">
        <title>Pseudomonas mangiferae sp. nov., isolated from bark of mango tree in Thailand.</title>
        <authorList>
            <person name="Srisuk N."/>
            <person name="Anurat P."/>
        </authorList>
    </citation>
    <scope>NUCLEOTIDE SEQUENCE [LARGE SCALE GENOMIC DNA]</scope>
    <source>
        <strain evidence="1 2">DMKU_BBB3-04</strain>
    </source>
</reference>
<dbReference type="EMBL" id="VJOY01000008">
    <property type="protein sequence ID" value="TRX74403.1"/>
    <property type="molecule type" value="Genomic_DNA"/>
</dbReference>
<dbReference type="InterPro" id="IPR009218">
    <property type="entry name" value="HD_phosphohydro"/>
</dbReference>
<proteinExistence type="predicted"/>
<evidence type="ECO:0000313" key="2">
    <source>
        <dbReference type="Proteomes" id="UP000315235"/>
    </source>
</evidence>
<accession>A0A553GY22</accession>
<dbReference type="OrthoDB" id="9808993at2"/>
<gene>
    <name evidence="1" type="ORF">FM069_12735</name>
</gene>
<evidence type="ECO:0008006" key="3">
    <source>
        <dbReference type="Google" id="ProtNLM"/>
    </source>
</evidence>
<comment type="caution">
    <text evidence="1">The sequence shown here is derived from an EMBL/GenBank/DDBJ whole genome shotgun (WGS) entry which is preliminary data.</text>
</comment>
<dbReference type="PANTHER" id="PTHR21174">
    <property type="match status" value="1"/>
</dbReference>
<name>A0A553GY22_9PSED</name>
<sequence>MTEPRLDPRRWAALWRRLGAAAPLHAFPALEAAYDAPERHYHGAVHILACLAHFDDWRHLARQPDQVELALWTHDLVYDTHRQDNEAASADVAAGWLTEAGLTRYVAPVSELIIATCHREPPLHGDAGLVVDLDLAILASEPTTYRHYETAIRAEYAWVPEPLFRTGRGALLRQLLAMPALYWHGEIRERWEAPARRNLAWALDALDEV</sequence>
<dbReference type="PIRSF" id="PIRSF035170">
    <property type="entry name" value="HD_phosphohydro"/>
    <property type="match status" value="1"/>
</dbReference>
<organism evidence="1 2">
    <name type="scientific">Pseudomonas mangiferae</name>
    <dbReference type="NCBI Taxonomy" id="2593654"/>
    <lineage>
        <taxon>Bacteria</taxon>
        <taxon>Pseudomonadati</taxon>
        <taxon>Pseudomonadota</taxon>
        <taxon>Gammaproteobacteria</taxon>
        <taxon>Pseudomonadales</taxon>
        <taxon>Pseudomonadaceae</taxon>
        <taxon>Pseudomonas</taxon>
    </lineage>
</organism>
<dbReference type="AlphaFoldDB" id="A0A553GY22"/>